<dbReference type="RefSeq" id="WP_169713294.1">
    <property type="nucleotide sequence ID" value="NZ_MWXA01000008.1"/>
</dbReference>
<evidence type="ECO:0000313" key="2">
    <source>
        <dbReference type="EMBL" id="OZG65518.1"/>
    </source>
</evidence>
<organism evidence="2 3">
    <name type="scientific">Bifidobacterium aquikefiri</name>
    <dbReference type="NCBI Taxonomy" id="1653207"/>
    <lineage>
        <taxon>Bacteria</taxon>
        <taxon>Bacillati</taxon>
        <taxon>Actinomycetota</taxon>
        <taxon>Actinomycetes</taxon>
        <taxon>Bifidobacteriales</taxon>
        <taxon>Bifidobacteriaceae</taxon>
        <taxon>Bifidobacterium</taxon>
    </lineage>
</organism>
<dbReference type="AlphaFoldDB" id="A0A261G2B4"/>
<evidence type="ECO:0000313" key="3">
    <source>
        <dbReference type="Proteomes" id="UP000216451"/>
    </source>
</evidence>
<reference evidence="2 3" key="1">
    <citation type="journal article" date="2017" name="BMC Genomics">
        <title>Comparative genomic and phylogenomic analyses of the Bifidobacteriaceae family.</title>
        <authorList>
            <person name="Lugli G.A."/>
            <person name="Milani C."/>
            <person name="Turroni F."/>
            <person name="Duranti S."/>
            <person name="Mancabelli L."/>
            <person name="Mangifesta M."/>
            <person name="Ferrario C."/>
            <person name="Modesto M."/>
            <person name="Mattarelli P."/>
            <person name="Jiri K."/>
            <person name="van Sinderen D."/>
            <person name="Ventura M."/>
        </authorList>
    </citation>
    <scope>NUCLEOTIDE SEQUENCE [LARGE SCALE GENOMIC DNA]</scope>
    <source>
        <strain evidence="2 3">LMG 28769</strain>
    </source>
</reference>
<dbReference type="InterPro" id="IPR018875">
    <property type="entry name" value="Antirepressor_Ant_N"/>
</dbReference>
<evidence type="ECO:0000259" key="1">
    <source>
        <dbReference type="Pfam" id="PF10547"/>
    </source>
</evidence>
<dbReference type="Proteomes" id="UP000216451">
    <property type="component" value="Unassembled WGS sequence"/>
</dbReference>
<sequence>MIFTSIVRVPFNGQVIEAQKDSGTISVALKPLCENLGIEYTSQYRRLQRQPWAVVAITATTGADGKIYDMAMIDRRTFTMWLATIDTSRLRKQTAKDMVVAYQREAADALDRYFNTGVAVNEHLLKAQHLQRLENMELIKAAEGIVHKEFLEAKARIVIGRELGEVPELDPSTRPLYVSDYLKEKNIPVRQRPRISPNFGKQLKKLYVSKHGQDPARADTVTSYGQIRKVYAYTEADRPLFDQTWVTQFAPQQQLTA</sequence>
<dbReference type="PRINTS" id="PR01994">
    <property type="entry name" value="ANTIREPRESSR"/>
</dbReference>
<dbReference type="EMBL" id="MWXA01000008">
    <property type="protein sequence ID" value="OZG65518.1"/>
    <property type="molecule type" value="Genomic_DNA"/>
</dbReference>
<comment type="caution">
    <text evidence="2">The sequence shown here is derived from an EMBL/GenBank/DDBJ whole genome shotgun (WGS) entry which is preliminary data.</text>
</comment>
<gene>
    <name evidence="2" type="ORF">BAQU_1701</name>
</gene>
<accession>A0A261G2B4</accession>
<name>A0A261G2B4_9BIFI</name>
<protein>
    <submittedName>
        <fullName evidence="2">Antirepressor</fullName>
    </submittedName>
</protein>
<dbReference type="GeneID" id="98296360"/>
<proteinExistence type="predicted"/>
<feature type="domain" description="Antirepressor protein ant N-terminal" evidence="1">
    <location>
        <begin position="8"/>
        <end position="119"/>
    </location>
</feature>
<dbReference type="Pfam" id="PF10547">
    <property type="entry name" value="P22_AR_N"/>
    <property type="match status" value="1"/>
</dbReference>
<keyword evidence="3" id="KW-1185">Reference proteome</keyword>